<protein>
    <recommendedName>
        <fullName evidence="5">Fringe-related protein</fullName>
    </recommendedName>
</protein>
<feature type="transmembrane region" description="Helical" evidence="1">
    <location>
        <begin position="57"/>
        <end position="76"/>
    </location>
</feature>
<dbReference type="InterPro" id="IPR006740">
    <property type="entry name" value="DUF604"/>
</dbReference>
<keyword evidence="4" id="KW-1185">Reference proteome</keyword>
<evidence type="ECO:0000313" key="2">
    <source>
        <dbReference type="EMBL" id="KAF5821575.1"/>
    </source>
</evidence>
<dbReference type="Proteomes" id="UP000215914">
    <property type="component" value="Chromosome 1"/>
</dbReference>
<evidence type="ECO:0000313" key="4">
    <source>
        <dbReference type="Proteomes" id="UP000215914"/>
    </source>
</evidence>
<dbReference type="Gene3D" id="3.90.550.50">
    <property type="match status" value="1"/>
</dbReference>
<sequence>MAWKMLQREDVEEQASRSQSHFKANKKISLNVHFICSLIKMFTQIHKKPTMSISKPMIISLLSLSVILMLISILIFSTNSYSQTTQILIPSFNLNYFKNTHNTLYPNQEATPTNISHIVFSISGAVKTWHARKHYVESWWRPNGTRGFLFFDQAPIQHLPWPPTSPRVYVSNETMSQKGVPYTIRIARIIKETFNAENKGVRWYVMGDDDTIFFLDNLVDVLNKYDHNGYYYVGMNSESVISNSLFSFVMGFGGAGLVFSYPLANILAKNLDVCLERYKNFHGGDHILQSCVADLGVSLTQVKGFHQIDLHEDISGLLSAHPQTPLVSLHHLDMVEPIFPTMDRPRSLDHLMKSAKADQSRLLQQSICYNHPKNWSFSLSWGYSVHIYEKVLAPSLLQVPIQTFAEWRKGAKPAFMMNTRGLSKNRCDIPHYFYLDSVEEYPGGGERQEVVTSYVRRFPRLPPCLMSGSRSANVVEKILVISPVTRLETEGRRRECCDIVQVEKENVTTIKLRPCMQYEIIG</sequence>
<organism evidence="3 4">
    <name type="scientific">Helianthus annuus</name>
    <name type="common">Common sunflower</name>
    <dbReference type="NCBI Taxonomy" id="4232"/>
    <lineage>
        <taxon>Eukaryota</taxon>
        <taxon>Viridiplantae</taxon>
        <taxon>Streptophyta</taxon>
        <taxon>Embryophyta</taxon>
        <taxon>Tracheophyta</taxon>
        <taxon>Spermatophyta</taxon>
        <taxon>Magnoliopsida</taxon>
        <taxon>eudicotyledons</taxon>
        <taxon>Gunneridae</taxon>
        <taxon>Pentapetalae</taxon>
        <taxon>asterids</taxon>
        <taxon>campanulids</taxon>
        <taxon>Asterales</taxon>
        <taxon>Asteraceae</taxon>
        <taxon>Asteroideae</taxon>
        <taxon>Heliantheae alliance</taxon>
        <taxon>Heliantheae</taxon>
        <taxon>Helianthus</taxon>
    </lineage>
</organism>
<dbReference type="STRING" id="4232.A0A251VPR9"/>
<keyword evidence="1" id="KW-0812">Transmembrane</keyword>
<dbReference type="AlphaFoldDB" id="A0A251VPR9"/>
<evidence type="ECO:0000313" key="3">
    <source>
        <dbReference type="EMBL" id="OTG36721.1"/>
    </source>
</evidence>
<dbReference type="OMA" id="HKEKHYI"/>
<keyword evidence="1" id="KW-1133">Transmembrane helix</keyword>
<reference evidence="3" key="2">
    <citation type="submission" date="2017-02" db="EMBL/GenBank/DDBJ databases">
        <title>Sunflower complete genome.</title>
        <authorList>
            <person name="Langlade N."/>
            <person name="Munos S."/>
        </authorList>
    </citation>
    <scope>NUCLEOTIDE SEQUENCE [LARGE SCALE GENOMIC DNA]</scope>
    <source>
        <tissue evidence="3">Leaves</tissue>
    </source>
</reference>
<proteinExistence type="predicted"/>
<dbReference type="EMBL" id="MNCJ02000316">
    <property type="protein sequence ID" value="KAF5821575.1"/>
    <property type="molecule type" value="Genomic_DNA"/>
</dbReference>
<dbReference type="PANTHER" id="PTHR10811">
    <property type="entry name" value="FRINGE-RELATED"/>
    <property type="match status" value="1"/>
</dbReference>
<keyword evidence="1" id="KW-0472">Membrane</keyword>
<dbReference type="EMBL" id="CM007890">
    <property type="protein sequence ID" value="OTG36721.1"/>
    <property type="molecule type" value="Genomic_DNA"/>
</dbReference>
<feature type="transmembrane region" description="Helical" evidence="1">
    <location>
        <begin position="245"/>
        <end position="264"/>
    </location>
</feature>
<dbReference type="Pfam" id="PF04646">
    <property type="entry name" value="DUF604"/>
    <property type="match status" value="1"/>
</dbReference>
<name>A0A251VPR9_HELAN</name>
<reference evidence="2 4" key="1">
    <citation type="journal article" date="2017" name="Nature">
        <title>The sunflower genome provides insights into oil metabolism, flowering and Asterid evolution.</title>
        <authorList>
            <person name="Badouin H."/>
            <person name="Gouzy J."/>
            <person name="Grassa C.J."/>
            <person name="Murat F."/>
            <person name="Staton S.E."/>
            <person name="Cottret L."/>
            <person name="Lelandais-Briere C."/>
            <person name="Owens G.L."/>
            <person name="Carrere S."/>
            <person name="Mayjonade B."/>
            <person name="Legrand L."/>
            <person name="Gill N."/>
            <person name="Kane N.C."/>
            <person name="Bowers J.E."/>
            <person name="Hubner S."/>
            <person name="Bellec A."/>
            <person name="Berard A."/>
            <person name="Berges H."/>
            <person name="Blanchet N."/>
            <person name="Boniface M.C."/>
            <person name="Brunel D."/>
            <person name="Catrice O."/>
            <person name="Chaidir N."/>
            <person name="Claudel C."/>
            <person name="Donnadieu C."/>
            <person name="Faraut T."/>
            <person name="Fievet G."/>
            <person name="Helmstetter N."/>
            <person name="King M."/>
            <person name="Knapp S.J."/>
            <person name="Lai Z."/>
            <person name="Le Paslier M.C."/>
            <person name="Lippi Y."/>
            <person name="Lorenzon L."/>
            <person name="Mandel J.R."/>
            <person name="Marage G."/>
            <person name="Marchand G."/>
            <person name="Marquand E."/>
            <person name="Bret-Mestries E."/>
            <person name="Morien E."/>
            <person name="Nambeesan S."/>
            <person name="Nguyen T."/>
            <person name="Pegot-Espagnet P."/>
            <person name="Pouilly N."/>
            <person name="Raftis F."/>
            <person name="Sallet E."/>
            <person name="Schiex T."/>
            <person name="Thomas J."/>
            <person name="Vandecasteele C."/>
            <person name="Vares D."/>
            <person name="Vear F."/>
            <person name="Vautrin S."/>
            <person name="Crespi M."/>
            <person name="Mangin B."/>
            <person name="Burke J.M."/>
            <person name="Salse J."/>
            <person name="Munos S."/>
            <person name="Vincourt P."/>
            <person name="Rieseberg L.H."/>
            <person name="Langlade N.B."/>
        </authorList>
    </citation>
    <scope>NUCLEOTIDE SEQUENCE [LARGE SCALE GENOMIC DNA]</scope>
    <source>
        <strain evidence="4">cv. SF193</strain>
        <tissue evidence="2">Leaves</tissue>
    </source>
</reference>
<dbReference type="FunFam" id="3.90.550.50:FF:000061">
    <property type="entry name" value="AT4g00300 protein"/>
    <property type="match status" value="1"/>
</dbReference>
<evidence type="ECO:0008006" key="5">
    <source>
        <dbReference type="Google" id="ProtNLM"/>
    </source>
</evidence>
<evidence type="ECO:0000256" key="1">
    <source>
        <dbReference type="SAM" id="Phobius"/>
    </source>
</evidence>
<feature type="transmembrane region" description="Helical" evidence="1">
    <location>
        <begin position="28"/>
        <end position="45"/>
    </location>
</feature>
<accession>A0A251VPR9</accession>
<dbReference type="OrthoDB" id="414175at2759"/>
<reference evidence="2" key="3">
    <citation type="submission" date="2020-06" db="EMBL/GenBank/DDBJ databases">
        <title>Helianthus annuus Genome sequencing and assembly Release 2.</title>
        <authorList>
            <person name="Gouzy J."/>
            <person name="Langlade N."/>
            <person name="Munos S."/>
        </authorList>
    </citation>
    <scope>NUCLEOTIDE SEQUENCE</scope>
    <source>
        <tissue evidence="2">Leaves</tissue>
    </source>
</reference>
<dbReference type="InParanoid" id="A0A251VPR9"/>
<dbReference type="Gramene" id="mRNA:HanXRQr2_Chr01g0015611">
    <property type="protein sequence ID" value="mRNA:HanXRQr2_Chr01g0015611"/>
    <property type="gene ID" value="HanXRQr2_Chr01g0015611"/>
</dbReference>
<dbReference type="GO" id="GO:0008375">
    <property type="term" value="F:acetylglucosaminyltransferase activity"/>
    <property type="evidence" value="ECO:0000318"/>
    <property type="project" value="GO_Central"/>
</dbReference>
<gene>
    <name evidence="3" type="ORF">HannXRQ_Chr01g0010661</name>
    <name evidence="2" type="ORF">HanXRQr2_Chr01g0015611</name>
</gene>